<accession>A0A081N706</accession>
<proteinExistence type="predicted"/>
<reference evidence="1 2" key="1">
    <citation type="submission" date="2014-06" db="EMBL/GenBank/DDBJ databases">
        <title>Whole Genome Sequences of Three Symbiotic Endozoicomonas Bacteria.</title>
        <authorList>
            <person name="Neave M.J."/>
            <person name="Apprill A."/>
            <person name="Voolstra C.R."/>
        </authorList>
    </citation>
    <scope>NUCLEOTIDE SEQUENCE [LARGE SCALE GENOMIC DNA]</scope>
    <source>
        <strain evidence="1 2">LMG 24815</strain>
    </source>
</reference>
<dbReference type="RefSeq" id="WP_034874008.1">
    <property type="nucleotide sequence ID" value="NZ_JOKG01000002.1"/>
</dbReference>
<gene>
    <name evidence="1" type="ORF">GZ77_07345</name>
</gene>
<name>A0A081N706_9GAMM</name>
<keyword evidence="2" id="KW-1185">Reference proteome</keyword>
<evidence type="ECO:0000313" key="2">
    <source>
        <dbReference type="Proteomes" id="UP000028006"/>
    </source>
</evidence>
<dbReference type="EMBL" id="JOKG01000002">
    <property type="protein sequence ID" value="KEQ14229.1"/>
    <property type="molecule type" value="Genomic_DNA"/>
</dbReference>
<evidence type="ECO:0000313" key="1">
    <source>
        <dbReference type="EMBL" id="KEQ14229.1"/>
    </source>
</evidence>
<sequence>MSHQPLQLHPVEEHKRDCLARYYLDNLSRTEVASWLESQTNACYREDMRQRLNTQVRRLKECRTELETSQSITWVWLTEQWTLRELQHCMEAARLDAHAQAVLRGLIDKRESQVRTR</sequence>
<dbReference type="AlphaFoldDB" id="A0A081N706"/>
<comment type="caution">
    <text evidence="1">The sequence shown here is derived from an EMBL/GenBank/DDBJ whole genome shotgun (WGS) entry which is preliminary data.</text>
</comment>
<dbReference type="Proteomes" id="UP000028006">
    <property type="component" value="Unassembled WGS sequence"/>
</dbReference>
<protein>
    <submittedName>
        <fullName evidence="1">Uncharacterized protein</fullName>
    </submittedName>
</protein>
<organism evidence="1 2">
    <name type="scientific">Endozoicomonas montiporae</name>
    <dbReference type="NCBI Taxonomy" id="1027273"/>
    <lineage>
        <taxon>Bacteria</taxon>
        <taxon>Pseudomonadati</taxon>
        <taxon>Pseudomonadota</taxon>
        <taxon>Gammaproteobacteria</taxon>
        <taxon>Oceanospirillales</taxon>
        <taxon>Endozoicomonadaceae</taxon>
        <taxon>Endozoicomonas</taxon>
    </lineage>
</organism>